<dbReference type="Proteomes" id="UP000018144">
    <property type="component" value="Unassembled WGS sequence"/>
</dbReference>
<evidence type="ECO:0000313" key="2">
    <source>
        <dbReference type="EMBL" id="CCX33510.1"/>
    </source>
</evidence>
<dbReference type="EMBL" id="HF936132">
    <property type="protein sequence ID" value="CCX33510.1"/>
    <property type="molecule type" value="Genomic_DNA"/>
</dbReference>
<accession>U4LU97</accession>
<organism evidence="2 3">
    <name type="scientific">Pyronema omphalodes (strain CBS 100304)</name>
    <name type="common">Pyronema confluens</name>
    <dbReference type="NCBI Taxonomy" id="1076935"/>
    <lineage>
        <taxon>Eukaryota</taxon>
        <taxon>Fungi</taxon>
        <taxon>Dikarya</taxon>
        <taxon>Ascomycota</taxon>
        <taxon>Pezizomycotina</taxon>
        <taxon>Pezizomycetes</taxon>
        <taxon>Pezizales</taxon>
        <taxon>Pyronemataceae</taxon>
        <taxon>Pyronema</taxon>
    </lineage>
</organism>
<protein>
    <submittedName>
        <fullName evidence="2">Uncharacterized protein</fullName>
    </submittedName>
</protein>
<reference evidence="2 3" key="1">
    <citation type="journal article" date="2013" name="PLoS Genet.">
        <title>The genome and development-dependent transcriptomes of Pyronema confluens: a window into fungal evolution.</title>
        <authorList>
            <person name="Traeger S."/>
            <person name="Altegoer F."/>
            <person name="Freitag M."/>
            <person name="Gabaldon T."/>
            <person name="Kempken F."/>
            <person name="Kumar A."/>
            <person name="Marcet-Houben M."/>
            <person name="Poggeler S."/>
            <person name="Stajich J.E."/>
            <person name="Nowrousian M."/>
        </authorList>
    </citation>
    <scope>NUCLEOTIDE SEQUENCE [LARGE SCALE GENOMIC DNA]</scope>
    <source>
        <strain evidence="3">CBS 100304</strain>
        <tissue evidence="2">Vegetative mycelium</tissue>
    </source>
</reference>
<proteinExistence type="predicted"/>
<gene>
    <name evidence="2" type="ORF">PCON_01352</name>
</gene>
<sequence>MGNNISNTRHRTGQHHEHGAFRRRLSYLKIIFTERHGNAQSAPESDDEEHEKEDPELPVSIEKPHQLHHIPLSEKDWLRFKNDVFERLREDGKDPDEMLSIYWLGMDVKEHEYRVLPAKELLLSKMELAGINPEEVLEDGWMDRVNDMEDFDFRMIVSMKLVDQLLGDDTGDTSTKLWAKLMDGDKTTKVLMEKYSILKTLVDSVAENDSVYSAPQDLGDEYVASQKRLGDTRDAFEVILGCVKDMPAKFGDSYEGDNHLLRIHQDRRKFEKKTYRLWRFLRDCYDPENSATRKEPRFLAGVGNTTVFAEPWREEVGGRIIKVQMVEAEQAKAAEYFRL</sequence>
<feature type="compositionally biased region" description="Acidic residues" evidence="1">
    <location>
        <begin position="44"/>
        <end position="56"/>
    </location>
</feature>
<dbReference type="AlphaFoldDB" id="U4LU97"/>
<evidence type="ECO:0000313" key="3">
    <source>
        <dbReference type="Proteomes" id="UP000018144"/>
    </source>
</evidence>
<feature type="region of interest" description="Disordered" evidence="1">
    <location>
        <begin position="36"/>
        <end position="58"/>
    </location>
</feature>
<keyword evidence="3" id="KW-1185">Reference proteome</keyword>
<name>U4LU97_PYROM</name>
<evidence type="ECO:0000256" key="1">
    <source>
        <dbReference type="SAM" id="MobiDB-lite"/>
    </source>
</evidence>